<accession>A0A2M7TLH0</accession>
<sequence>MFEWLKKLFAVSETSTTDSVEEEPTTVADQDFSAPVVETPVEEVNTSVDNEPEIVETEASDIE</sequence>
<dbReference type="EMBL" id="PFNL01000022">
    <property type="protein sequence ID" value="PIZ47937.1"/>
    <property type="molecule type" value="Genomic_DNA"/>
</dbReference>
<evidence type="ECO:0000256" key="1">
    <source>
        <dbReference type="SAM" id="MobiDB-lite"/>
    </source>
</evidence>
<gene>
    <name evidence="2" type="ORF">COY32_00990</name>
</gene>
<organism evidence="2 3">
    <name type="scientific">candidate division WWE3 bacterium CG_4_10_14_0_2_um_filter_41_14</name>
    <dbReference type="NCBI Taxonomy" id="1975072"/>
    <lineage>
        <taxon>Bacteria</taxon>
        <taxon>Katanobacteria</taxon>
    </lineage>
</organism>
<proteinExistence type="predicted"/>
<dbReference type="AlphaFoldDB" id="A0A2M7TLH0"/>
<dbReference type="Proteomes" id="UP000228920">
    <property type="component" value="Unassembled WGS sequence"/>
</dbReference>
<evidence type="ECO:0000313" key="3">
    <source>
        <dbReference type="Proteomes" id="UP000228920"/>
    </source>
</evidence>
<feature type="compositionally biased region" description="Acidic residues" evidence="1">
    <location>
        <begin position="50"/>
        <end position="63"/>
    </location>
</feature>
<evidence type="ECO:0000313" key="2">
    <source>
        <dbReference type="EMBL" id="PIZ47937.1"/>
    </source>
</evidence>
<comment type="caution">
    <text evidence="2">The sequence shown here is derived from an EMBL/GenBank/DDBJ whole genome shotgun (WGS) entry which is preliminary data.</text>
</comment>
<protein>
    <submittedName>
        <fullName evidence="2">Uncharacterized protein</fullName>
    </submittedName>
</protein>
<reference evidence="3" key="1">
    <citation type="submission" date="2017-09" db="EMBL/GenBank/DDBJ databases">
        <title>Depth-based differentiation of microbial function through sediment-hosted aquifers and enrichment of novel symbionts in the deep terrestrial subsurface.</title>
        <authorList>
            <person name="Probst A.J."/>
            <person name="Ladd B."/>
            <person name="Jarett J.K."/>
            <person name="Geller-Mcgrath D.E."/>
            <person name="Sieber C.M.K."/>
            <person name="Emerson J.B."/>
            <person name="Anantharaman K."/>
            <person name="Thomas B.C."/>
            <person name="Malmstrom R."/>
            <person name="Stieglmeier M."/>
            <person name="Klingl A."/>
            <person name="Woyke T."/>
            <person name="Ryan C.M."/>
            <person name="Banfield J.F."/>
        </authorList>
    </citation>
    <scope>NUCLEOTIDE SEQUENCE [LARGE SCALE GENOMIC DNA]</scope>
</reference>
<feature type="region of interest" description="Disordered" evidence="1">
    <location>
        <begin position="43"/>
        <end position="63"/>
    </location>
</feature>
<name>A0A2M7TLH0_UNCKA</name>